<reference evidence="1" key="1">
    <citation type="submission" date="2018-05" db="EMBL/GenBank/DDBJ databases">
        <authorList>
            <person name="Lanie J.A."/>
            <person name="Ng W.-L."/>
            <person name="Kazmierczak K.M."/>
            <person name="Andrzejewski T.M."/>
            <person name="Davidsen T.M."/>
            <person name="Wayne K.J."/>
            <person name="Tettelin H."/>
            <person name="Glass J.I."/>
            <person name="Rusch D."/>
            <person name="Podicherti R."/>
            <person name="Tsui H.-C.T."/>
            <person name="Winkler M.E."/>
        </authorList>
    </citation>
    <scope>NUCLEOTIDE SEQUENCE</scope>
</reference>
<protein>
    <submittedName>
        <fullName evidence="1">Uncharacterized protein</fullName>
    </submittedName>
</protein>
<proteinExistence type="predicted"/>
<sequence>MITLDKAWVVVKFNDGRYKIWADYGDDVWGSPAYEVLDYFTDYRAAQKAVRQDRKGLYVQT</sequence>
<name>A0A383BDX8_9ZZZZ</name>
<organism evidence="1">
    <name type="scientific">marine metagenome</name>
    <dbReference type="NCBI Taxonomy" id="408172"/>
    <lineage>
        <taxon>unclassified sequences</taxon>
        <taxon>metagenomes</taxon>
        <taxon>ecological metagenomes</taxon>
    </lineage>
</organism>
<evidence type="ECO:0000313" key="1">
    <source>
        <dbReference type="EMBL" id="SVE18043.1"/>
    </source>
</evidence>
<gene>
    <name evidence="1" type="ORF">METZ01_LOCUS470897</name>
</gene>
<dbReference type="EMBL" id="UINC01199554">
    <property type="protein sequence ID" value="SVE18043.1"/>
    <property type="molecule type" value="Genomic_DNA"/>
</dbReference>
<accession>A0A383BDX8</accession>
<dbReference type="AlphaFoldDB" id="A0A383BDX8"/>